<organism evidence="1 2">
    <name type="scientific">Desulfonema magnum</name>
    <dbReference type="NCBI Taxonomy" id="45655"/>
    <lineage>
        <taxon>Bacteria</taxon>
        <taxon>Pseudomonadati</taxon>
        <taxon>Thermodesulfobacteriota</taxon>
        <taxon>Desulfobacteria</taxon>
        <taxon>Desulfobacterales</taxon>
        <taxon>Desulfococcaceae</taxon>
        <taxon>Desulfonema</taxon>
    </lineage>
</organism>
<gene>
    <name evidence="1" type="ORF">dnm_001190</name>
</gene>
<dbReference type="KEGG" id="dmm:dnm_001190"/>
<name>A0A975BEY5_9BACT</name>
<sequence length="143" mass="15342">MQKRRGRVFSLRGTIFFTVIAVLCLFTAYAGADQILLADFGGNGSENTFGLAGWDTVIKDCYTDYRDIGPGGTTVTAGSNGSYDHQGVTGPVRAFAPGERIAVTWHNSSEGTVTFVPKISFDDPDRRISGVTGTWHDMSGLTP</sequence>
<protein>
    <submittedName>
        <fullName evidence="1">Uncharacterized protein</fullName>
    </submittedName>
</protein>
<dbReference type="EMBL" id="CP061800">
    <property type="protein sequence ID" value="QTA84126.1"/>
    <property type="molecule type" value="Genomic_DNA"/>
</dbReference>
<dbReference type="RefSeq" id="WP_207680741.1">
    <property type="nucleotide sequence ID" value="NZ_CP061800.1"/>
</dbReference>
<evidence type="ECO:0000313" key="1">
    <source>
        <dbReference type="EMBL" id="QTA84126.1"/>
    </source>
</evidence>
<proteinExistence type="predicted"/>
<dbReference type="AlphaFoldDB" id="A0A975BEY5"/>
<keyword evidence="2" id="KW-1185">Reference proteome</keyword>
<accession>A0A975BEY5</accession>
<dbReference type="Proteomes" id="UP000663722">
    <property type="component" value="Chromosome"/>
</dbReference>
<reference evidence="1" key="1">
    <citation type="journal article" date="2021" name="Microb. Physiol.">
        <title>Proteogenomic Insights into the Physiology of Marine, Sulfate-Reducing, Filamentous Desulfonema limicola and Desulfonema magnum.</title>
        <authorList>
            <person name="Schnaars V."/>
            <person name="Wohlbrand L."/>
            <person name="Scheve S."/>
            <person name="Hinrichs C."/>
            <person name="Reinhardt R."/>
            <person name="Rabus R."/>
        </authorList>
    </citation>
    <scope>NUCLEOTIDE SEQUENCE</scope>
    <source>
        <strain evidence="1">4be13</strain>
    </source>
</reference>
<evidence type="ECO:0000313" key="2">
    <source>
        <dbReference type="Proteomes" id="UP000663722"/>
    </source>
</evidence>